<sequence length="103" mass="12215">MKKTLCQYLVELEKVFHYDYISISSNPLIYTAKEQLKDNIYLNITYRHGKVQFFVRFRLRFRSLPAFERKSLLIVLPTVGWKLCEQFHGVTALSDEKDAPEVK</sequence>
<proteinExistence type="predicted"/>
<accession>G2YFW4</accession>
<dbReference type="HOGENOM" id="CLU_2263334_0_0_1"/>
<dbReference type="InParanoid" id="G2YFW4"/>
<dbReference type="AlphaFoldDB" id="G2YFW4"/>
<organism evidence="1 2">
    <name type="scientific">Botryotinia fuckeliana (strain T4)</name>
    <name type="common">Noble rot fungus</name>
    <name type="synonym">Botrytis cinerea</name>
    <dbReference type="NCBI Taxonomy" id="999810"/>
    <lineage>
        <taxon>Eukaryota</taxon>
        <taxon>Fungi</taxon>
        <taxon>Dikarya</taxon>
        <taxon>Ascomycota</taxon>
        <taxon>Pezizomycotina</taxon>
        <taxon>Leotiomycetes</taxon>
        <taxon>Helotiales</taxon>
        <taxon>Sclerotiniaceae</taxon>
        <taxon>Botrytis</taxon>
    </lineage>
</organism>
<protein>
    <submittedName>
        <fullName evidence="1">Uncharacterized protein</fullName>
    </submittedName>
</protein>
<name>G2YFW4_BOTF4</name>
<evidence type="ECO:0000313" key="1">
    <source>
        <dbReference type="EMBL" id="CCD50662.1"/>
    </source>
</evidence>
<gene>
    <name evidence="1" type="ORF">BofuT4_P024710.1</name>
</gene>
<dbReference type="Proteomes" id="UP000008177">
    <property type="component" value="Unplaced contigs"/>
</dbReference>
<evidence type="ECO:0000313" key="2">
    <source>
        <dbReference type="Proteomes" id="UP000008177"/>
    </source>
</evidence>
<dbReference type="EMBL" id="FQ790327">
    <property type="protein sequence ID" value="CCD50662.1"/>
    <property type="molecule type" value="Genomic_DNA"/>
</dbReference>
<reference evidence="2" key="1">
    <citation type="journal article" date="2011" name="PLoS Genet.">
        <title>Genomic analysis of the necrotrophic fungal pathogens Sclerotinia sclerotiorum and Botrytis cinerea.</title>
        <authorList>
            <person name="Amselem J."/>
            <person name="Cuomo C.A."/>
            <person name="van Kan J.A."/>
            <person name="Viaud M."/>
            <person name="Benito E.P."/>
            <person name="Couloux A."/>
            <person name="Coutinho P.M."/>
            <person name="de Vries R.P."/>
            <person name="Dyer P.S."/>
            <person name="Fillinger S."/>
            <person name="Fournier E."/>
            <person name="Gout L."/>
            <person name="Hahn M."/>
            <person name="Kohn L."/>
            <person name="Lapalu N."/>
            <person name="Plummer K.M."/>
            <person name="Pradier J.M."/>
            <person name="Quevillon E."/>
            <person name="Sharon A."/>
            <person name="Simon A."/>
            <person name="ten Have A."/>
            <person name="Tudzynski B."/>
            <person name="Tudzynski P."/>
            <person name="Wincker P."/>
            <person name="Andrew M."/>
            <person name="Anthouard V."/>
            <person name="Beever R.E."/>
            <person name="Beffa R."/>
            <person name="Benoit I."/>
            <person name="Bouzid O."/>
            <person name="Brault B."/>
            <person name="Chen Z."/>
            <person name="Choquer M."/>
            <person name="Collemare J."/>
            <person name="Cotton P."/>
            <person name="Danchin E.G."/>
            <person name="Da Silva C."/>
            <person name="Gautier A."/>
            <person name="Giraud C."/>
            <person name="Giraud T."/>
            <person name="Gonzalez C."/>
            <person name="Grossetete S."/>
            <person name="Guldener U."/>
            <person name="Henrissat B."/>
            <person name="Howlett B.J."/>
            <person name="Kodira C."/>
            <person name="Kretschmer M."/>
            <person name="Lappartient A."/>
            <person name="Leroch M."/>
            <person name="Levis C."/>
            <person name="Mauceli E."/>
            <person name="Neuveglise C."/>
            <person name="Oeser B."/>
            <person name="Pearson M."/>
            <person name="Poulain J."/>
            <person name="Poussereau N."/>
            <person name="Quesneville H."/>
            <person name="Rascle C."/>
            <person name="Schumacher J."/>
            <person name="Segurens B."/>
            <person name="Sexton A."/>
            <person name="Silva E."/>
            <person name="Sirven C."/>
            <person name="Soanes D.M."/>
            <person name="Talbot N.J."/>
            <person name="Templeton M."/>
            <person name="Yandava C."/>
            <person name="Yarden O."/>
            <person name="Zeng Q."/>
            <person name="Rollins J.A."/>
            <person name="Lebrun M.H."/>
            <person name="Dickman M."/>
        </authorList>
    </citation>
    <scope>NUCLEOTIDE SEQUENCE [LARGE SCALE GENOMIC DNA]</scope>
    <source>
        <strain evidence="2">T4</strain>
    </source>
</reference>